<gene>
    <name evidence="10" type="ORF">HGUI_03202</name>
</gene>
<dbReference type="Gene3D" id="1.10.240.10">
    <property type="entry name" value="Tyrosyl-Transfer RNA Synthetase"/>
    <property type="match status" value="1"/>
</dbReference>
<evidence type="ECO:0000256" key="8">
    <source>
        <dbReference type="ARBA" id="ARBA00048248"/>
    </source>
</evidence>
<dbReference type="GO" id="GO:0005829">
    <property type="term" value="C:cytosol"/>
    <property type="evidence" value="ECO:0007669"/>
    <property type="project" value="TreeGrafter"/>
</dbReference>
<keyword evidence="5 9" id="KW-0648">Protein biosynthesis</keyword>
<dbReference type="Proteomes" id="UP000183365">
    <property type="component" value="Unassembled WGS sequence"/>
</dbReference>
<dbReference type="PANTHER" id="PTHR11766:SF0">
    <property type="entry name" value="TYROSINE--TRNA LIGASE, MITOCHONDRIAL"/>
    <property type="match status" value="1"/>
</dbReference>
<dbReference type="InterPro" id="IPR024088">
    <property type="entry name" value="Tyr-tRNA-ligase_bac-type"/>
</dbReference>
<reference evidence="11" key="1">
    <citation type="submission" date="2016-11" db="EMBL/GenBank/DDBJ databases">
        <authorList>
            <person name="Guldener U."/>
        </authorList>
    </citation>
    <scope>NUCLEOTIDE SEQUENCE [LARGE SCALE GENOMIC DNA]</scope>
</reference>
<evidence type="ECO:0000256" key="9">
    <source>
        <dbReference type="RuleBase" id="RU363036"/>
    </source>
</evidence>
<keyword evidence="3 9" id="KW-0547">Nucleotide-binding</keyword>
<accession>A0A1L0B3P5</accession>
<dbReference type="SUPFAM" id="SSF52374">
    <property type="entry name" value="Nucleotidylyl transferase"/>
    <property type="match status" value="1"/>
</dbReference>
<dbReference type="InterPro" id="IPR001412">
    <property type="entry name" value="aa-tRNA-synth_I_CS"/>
</dbReference>
<evidence type="ECO:0000256" key="2">
    <source>
        <dbReference type="ARBA" id="ARBA00022598"/>
    </source>
</evidence>
<protein>
    <recommendedName>
        <fullName evidence="1">tyrosine--tRNA ligase</fullName>
        <ecNumber evidence="1">6.1.1.1</ecNumber>
    </recommendedName>
    <alternativeName>
        <fullName evidence="7">Tyrosyl-tRNA synthetase</fullName>
    </alternativeName>
</protein>
<evidence type="ECO:0000256" key="3">
    <source>
        <dbReference type="ARBA" id="ARBA00022741"/>
    </source>
</evidence>
<dbReference type="PROSITE" id="PS00178">
    <property type="entry name" value="AA_TRNA_LIGASE_I"/>
    <property type="match status" value="1"/>
</dbReference>
<dbReference type="InterPro" id="IPR014729">
    <property type="entry name" value="Rossmann-like_a/b/a_fold"/>
</dbReference>
<evidence type="ECO:0000256" key="7">
    <source>
        <dbReference type="ARBA" id="ARBA00033323"/>
    </source>
</evidence>
<dbReference type="FunFam" id="1.10.240.10:FF:000001">
    <property type="entry name" value="Tyrosine--tRNA ligase"/>
    <property type="match status" value="1"/>
</dbReference>
<evidence type="ECO:0000256" key="5">
    <source>
        <dbReference type="ARBA" id="ARBA00022917"/>
    </source>
</evidence>
<name>A0A1L0B3P5_9ASCO</name>
<keyword evidence="2 9" id="KW-0436">Ligase</keyword>
<keyword evidence="4 9" id="KW-0067">ATP-binding</keyword>
<comment type="similarity">
    <text evidence="9">Belongs to the class-I aminoacyl-tRNA synthetase family.</text>
</comment>
<dbReference type="GO" id="GO:0004831">
    <property type="term" value="F:tyrosine-tRNA ligase activity"/>
    <property type="evidence" value="ECO:0007669"/>
    <property type="project" value="UniProtKB-EC"/>
</dbReference>
<evidence type="ECO:0000313" key="11">
    <source>
        <dbReference type="Proteomes" id="UP000183365"/>
    </source>
</evidence>
<evidence type="ECO:0000256" key="1">
    <source>
        <dbReference type="ARBA" id="ARBA00013160"/>
    </source>
</evidence>
<evidence type="ECO:0000256" key="4">
    <source>
        <dbReference type="ARBA" id="ARBA00022840"/>
    </source>
</evidence>
<proteinExistence type="inferred from homology"/>
<dbReference type="EC" id="6.1.1.1" evidence="1"/>
<dbReference type="AlphaFoldDB" id="A0A1L0B3P5"/>
<dbReference type="Pfam" id="PF00579">
    <property type="entry name" value="tRNA-synt_1b"/>
    <property type="match status" value="1"/>
</dbReference>
<dbReference type="Gene3D" id="3.40.50.620">
    <property type="entry name" value="HUPs"/>
    <property type="match status" value="1"/>
</dbReference>
<dbReference type="OrthoDB" id="337870at2759"/>
<dbReference type="InterPro" id="IPR002307">
    <property type="entry name" value="Tyr-tRNA-ligase"/>
</dbReference>
<dbReference type="GO" id="GO:0005739">
    <property type="term" value="C:mitochondrion"/>
    <property type="evidence" value="ECO:0007669"/>
    <property type="project" value="TreeGrafter"/>
</dbReference>
<keyword evidence="11" id="KW-1185">Reference proteome</keyword>
<evidence type="ECO:0000256" key="6">
    <source>
        <dbReference type="ARBA" id="ARBA00023146"/>
    </source>
</evidence>
<dbReference type="NCBIfam" id="TIGR00234">
    <property type="entry name" value="tyrS"/>
    <property type="match status" value="1"/>
</dbReference>
<keyword evidence="6 9" id="KW-0030">Aminoacyl-tRNA synthetase</keyword>
<dbReference type="GO" id="GO:0006437">
    <property type="term" value="P:tyrosyl-tRNA aminoacylation"/>
    <property type="evidence" value="ECO:0007669"/>
    <property type="project" value="InterPro"/>
</dbReference>
<dbReference type="InterPro" id="IPR002305">
    <property type="entry name" value="aa-tRNA-synth_Ic"/>
</dbReference>
<comment type="catalytic activity">
    <reaction evidence="8">
        <text>tRNA(Tyr) + L-tyrosine + ATP = L-tyrosyl-tRNA(Tyr) + AMP + diphosphate + H(+)</text>
        <dbReference type="Rhea" id="RHEA:10220"/>
        <dbReference type="Rhea" id="RHEA-COMP:9706"/>
        <dbReference type="Rhea" id="RHEA-COMP:9707"/>
        <dbReference type="ChEBI" id="CHEBI:15378"/>
        <dbReference type="ChEBI" id="CHEBI:30616"/>
        <dbReference type="ChEBI" id="CHEBI:33019"/>
        <dbReference type="ChEBI" id="CHEBI:58315"/>
        <dbReference type="ChEBI" id="CHEBI:78442"/>
        <dbReference type="ChEBI" id="CHEBI:78536"/>
        <dbReference type="ChEBI" id="CHEBI:456215"/>
        <dbReference type="EC" id="6.1.1.1"/>
    </reaction>
</comment>
<dbReference type="EMBL" id="FQNF01000073">
    <property type="protein sequence ID" value="SGZ41002.1"/>
    <property type="molecule type" value="Genomic_DNA"/>
</dbReference>
<dbReference type="GO" id="GO:0005524">
    <property type="term" value="F:ATP binding"/>
    <property type="evidence" value="ECO:0007669"/>
    <property type="project" value="UniProtKB-KW"/>
</dbReference>
<dbReference type="VEuPathDB" id="FungiDB:HGUI_03202"/>
<evidence type="ECO:0000313" key="10">
    <source>
        <dbReference type="EMBL" id="SGZ41002.1"/>
    </source>
</evidence>
<organism evidence="10 11">
    <name type="scientific">Hanseniaspora guilliermondii</name>
    <dbReference type="NCBI Taxonomy" id="56406"/>
    <lineage>
        <taxon>Eukaryota</taxon>
        <taxon>Fungi</taxon>
        <taxon>Dikarya</taxon>
        <taxon>Ascomycota</taxon>
        <taxon>Saccharomycotina</taxon>
        <taxon>Saccharomycetes</taxon>
        <taxon>Saccharomycodales</taxon>
        <taxon>Saccharomycodaceae</taxon>
        <taxon>Hanseniaspora</taxon>
    </lineage>
</organism>
<sequence>MFKSNRVLRDVNLVEILKQRNLIQQSTKQVITDKSKLTLYTGADPSAKSLHLGNLVPLLLSFHLNLNNNNIILLSGGATGVLGDPTFKTNEREKKDLIQLEENGEAIAKQQENFFKNATNYYKELDTKDAIYGEKQNDDIGTRKYVNNLNWFGDIKLLDFLHEYGSNFKIKELLSKESVKQRLNHVSSNGGTDGSLSIKEFFYQILQGYDFYHLCKHENCLGQIGGNDQWGNMTSGLEFMRRQSDISNDEQRFILSTPLIVDNAGRKFGKSEGNALFLNPKMTSIFEVYQYFINAMDEDVERYLKIFTLLSDEKIKEVVHTTKLNKSNRHAHKVLASNVVHLVHGKQFVPLCEDFSQLLFNNKKLLEYLSTHKEKKTLFEHFRQIYDFKQFSKEDDSDLFDIMKILEPGIEERNINSCLQNSFKFLNQDNKFEKLNYVEGKTTFKDLVQNCKRIDDRFVIFRIRKNSMSILEII</sequence>
<dbReference type="PANTHER" id="PTHR11766">
    <property type="entry name" value="TYROSYL-TRNA SYNTHETASE"/>
    <property type="match status" value="1"/>
</dbReference>